<protein>
    <submittedName>
        <fullName evidence="1">Uncharacterized protein</fullName>
    </submittedName>
</protein>
<name>A0A540NMJ6_MALBA</name>
<proteinExistence type="predicted"/>
<evidence type="ECO:0000313" key="2">
    <source>
        <dbReference type="Proteomes" id="UP000315295"/>
    </source>
</evidence>
<reference evidence="1 2" key="1">
    <citation type="journal article" date="2019" name="G3 (Bethesda)">
        <title>Sequencing of a Wild Apple (Malus baccata) Genome Unravels the Differences Between Cultivated and Wild Apple Species Regarding Disease Resistance and Cold Tolerance.</title>
        <authorList>
            <person name="Chen X."/>
        </authorList>
    </citation>
    <scope>NUCLEOTIDE SEQUENCE [LARGE SCALE GENOMIC DNA]</scope>
    <source>
        <strain evidence="2">cv. Shandingzi</strain>
        <tissue evidence="1">Leaves</tissue>
    </source>
</reference>
<evidence type="ECO:0000313" key="1">
    <source>
        <dbReference type="EMBL" id="TQE12234.1"/>
    </source>
</evidence>
<sequence>MLDEGFFRMNYSVVATVAVAAAGAEDEDDEDNDEADKEVEMVAESISAHPLPVVARRRATVTKSRNLC</sequence>
<organism evidence="1 2">
    <name type="scientific">Malus baccata</name>
    <name type="common">Siberian crab apple</name>
    <name type="synonym">Pyrus baccata</name>
    <dbReference type="NCBI Taxonomy" id="106549"/>
    <lineage>
        <taxon>Eukaryota</taxon>
        <taxon>Viridiplantae</taxon>
        <taxon>Streptophyta</taxon>
        <taxon>Embryophyta</taxon>
        <taxon>Tracheophyta</taxon>
        <taxon>Spermatophyta</taxon>
        <taxon>Magnoliopsida</taxon>
        <taxon>eudicotyledons</taxon>
        <taxon>Gunneridae</taxon>
        <taxon>Pentapetalae</taxon>
        <taxon>rosids</taxon>
        <taxon>fabids</taxon>
        <taxon>Rosales</taxon>
        <taxon>Rosaceae</taxon>
        <taxon>Amygdaloideae</taxon>
        <taxon>Maleae</taxon>
        <taxon>Malus</taxon>
    </lineage>
</organism>
<comment type="caution">
    <text evidence="1">The sequence shown here is derived from an EMBL/GenBank/DDBJ whole genome shotgun (WGS) entry which is preliminary data.</text>
</comment>
<dbReference type="AlphaFoldDB" id="A0A540NMJ6"/>
<keyword evidence="2" id="KW-1185">Reference proteome</keyword>
<gene>
    <name evidence="1" type="ORF">C1H46_002159</name>
</gene>
<dbReference type="Proteomes" id="UP000315295">
    <property type="component" value="Unassembled WGS sequence"/>
</dbReference>
<dbReference type="EMBL" id="VIEB01000021">
    <property type="protein sequence ID" value="TQE12234.1"/>
    <property type="molecule type" value="Genomic_DNA"/>
</dbReference>
<accession>A0A540NMJ6</accession>